<accession>W5MFV0</accession>
<dbReference type="GO" id="GO:0005737">
    <property type="term" value="C:cytoplasm"/>
    <property type="evidence" value="ECO:0000318"/>
    <property type="project" value="GO_Central"/>
</dbReference>
<keyword evidence="10 20" id="KW-0547">Nucleotide-binding</keyword>
<keyword evidence="12 20" id="KW-0067">ATP-binding</keyword>
<keyword evidence="5" id="KW-0963">Cytoplasm</keyword>
<feature type="region of interest" description="Disordered" evidence="21">
    <location>
        <begin position="521"/>
        <end position="540"/>
    </location>
</feature>
<evidence type="ECO:0000256" key="21">
    <source>
        <dbReference type="SAM" id="MobiDB-lite"/>
    </source>
</evidence>
<reference evidence="24" key="1">
    <citation type="submission" date="2011-12" db="EMBL/GenBank/DDBJ databases">
        <title>The Draft Genome of Lepisosteus oculatus.</title>
        <authorList>
            <consortium name="The Broad Institute Genome Assembly &amp; Analysis Group"/>
            <consortium name="Computational R&amp;D Group"/>
            <consortium name="and Sequencing Platform"/>
            <person name="Di Palma F."/>
            <person name="Alfoldi J."/>
            <person name="Johnson J."/>
            <person name="Berlin A."/>
            <person name="Gnerre S."/>
            <person name="Jaffe D."/>
            <person name="MacCallum I."/>
            <person name="Young S."/>
            <person name="Walker B.J."/>
            <person name="Lander E.S."/>
            <person name="Lindblad-Toh K."/>
        </authorList>
    </citation>
    <scope>NUCLEOTIDE SEQUENCE [LARGE SCALE GENOMIC DNA]</scope>
</reference>
<evidence type="ECO:0000256" key="5">
    <source>
        <dbReference type="ARBA" id="ARBA00022490"/>
    </source>
</evidence>
<dbReference type="Proteomes" id="UP000018468">
    <property type="component" value="Linkage group LG14"/>
</dbReference>
<dbReference type="PROSITE" id="PS00108">
    <property type="entry name" value="PROTEIN_KINASE_ST"/>
    <property type="match status" value="1"/>
</dbReference>
<dbReference type="PANTHER" id="PTHR24346:SF51">
    <property type="entry name" value="PAS DOMAIN-CONTAINING SERINE_THREONINE-PROTEIN KINASE"/>
    <property type="match status" value="1"/>
</dbReference>
<dbReference type="Gene3D" id="1.10.510.10">
    <property type="entry name" value="Transferase(Phosphotransferase) domain 1"/>
    <property type="match status" value="1"/>
</dbReference>
<dbReference type="PROSITE" id="PS00107">
    <property type="entry name" value="PROTEIN_KINASE_ATP"/>
    <property type="match status" value="1"/>
</dbReference>
<keyword evidence="8" id="KW-0808">Transferase</keyword>
<proteinExistence type="inferred from homology"/>
<dbReference type="InParanoid" id="W5MFV0"/>
<keyword evidence="14" id="KW-0446">Lipid-binding</keyword>
<dbReference type="STRING" id="7918.ENSLOCP00000007259"/>
<dbReference type="SUPFAM" id="SSF55785">
    <property type="entry name" value="PYP-like sensor domain (PAS domain)"/>
    <property type="match status" value="2"/>
</dbReference>
<dbReference type="GO" id="GO:0035556">
    <property type="term" value="P:intracellular signal transduction"/>
    <property type="evidence" value="ECO:0000318"/>
    <property type="project" value="GO_Central"/>
</dbReference>
<comment type="subcellular location">
    <subcellularLocation>
        <location evidence="2">Cytoplasm</location>
    </subcellularLocation>
    <subcellularLocation>
        <location evidence="1">Nucleus</location>
    </subcellularLocation>
</comment>
<evidence type="ECO:0000313" key="23">
    <source>
        <dbReference type="Ensembl" id="ENSLOCP00000007259.1"/>
    </source>
</evidence>
<dbReference type="AlphaFoldDB" id="W5MFV0"/>
<dbReference type="GO" id="GO:0005524">
    <property type="term" value="F:ATP binding"/>
    <property type="evidence" value="ECO:0007669"/>
    <property type="project" value="UniProtKB-UniRule"/>
</dbReference>
<dbReference type="Pfam" id="PF13426">
    <property type="entry name" value="PAS_9"/>
    <property type="match status" value="2"/>
</dbReference>
<dbReference type="SMART" id="SM00220">
    <property type="entry name" value="S_TKc"/>
    <property type="match status" value="1"/>
</dbReference>
<evidence type="ECO:0000256" key="7">
    <source>
        <dbReference type="ARBA" id="ARBA00022553"/>
    </source>
</evidence>
<keyword evidence="15" id="KW-0539">Nucleus</keyword>
<evidence type="ECO:0000256" key="12">
    <source>
        <dbReference type="ARBA" id="ARBA00022840"/>
    </source>
</evidence>
<dbReference type="GO" id="GO:0006355">
    <property type="term" value="P:regulation of DNA-templated transcription"/>
    <property type="evidence" value="ECO:0007669"/>
    <property type="project" value="InterPro"/>
</dbReference>
<feature type="domain" description="Protein kinase" evidence="22">
    <location>
        <begin position="835"/>
        <end position="1087"/>
    </location>
</feature>
<feature type="region of interest" description="Disordered" evidence="21">
    <location>
        <begin position="706"/>
        <end position="729"/>
    </location>
</feature>
<dbReference type="CDD" id="cd00130">
    <property type="entry name" value="PAS"/>
    <property type="match status" value="2"/>
</dbReference>
<dbReference type="GO" id="GO:0004674">
    <property type="term" value="F:protein serine/threonine kinase activity"/>
    <property type="evidence" value="ECO:0000318"/>
    <property type="project" value="GO_Central"/>
</dbReference>
<dbReference type="FunFam" id="3.30.200.20:FF:000346">
    <property type="entry name" value="PAS domain-containing serine/threonine-protein kinase"/>
    <property type="match status" value="1"/>
</dbReference>
<dbReference type="GeneTree" id="ENSGT00940000159035"/>
<dbReference type="FunFam" id="1.10.510.10:FF:000351">
    <property type="entry name" value="PAS domain-containing serine/threonine-protein kinase"/>
    <property type="match status" value="1"/>
</dbReference>
<evidence type="ECO:0000256" key="10">
    <source>
        <dbReference type="ARBA" id="ARBA00022741"/>
    </source>
</evidence>
<dbReference type="GO" id="GO:0005634">
    <property type="term" value="C:nucleus"/>
    <property type="evidence" value="ECO:0000318"/>
    <property type="project" value="GO_Central"/>
</dbReference>
<evidence type="ECO:0000256" key="6">
    <source>
        <dbReference type="ARBA" id="ARBA00022527"/>
    </source>
</evidence>
<evidence type="ECO:0000256" key="16">
    <source>
        <dbReference type="ARBA" id="ARBA00047899"/>
    </source>
</evidence>
<comment type="function">
    <text evidence="18">Serine/threonine-protein kinase involved in energy homeostasis and protein translation. Phosphorylates EEF1A1, GYS1, PDX1 and RPS6. Probably plays a role under changing environmental conditions (oxygen, glucose, nutrition), rather than under standard conditions. Acts as a sensor involved in energy homeostasis: regulates glycogen synthase synthesis by mediating phosphorylation of GYS1, leading to GYS1 inactivation. May be involved in glucose-stimulated insulin production in pancreas and regulation of glucagon secretion by glucose in alpha cells; however such data require additional evidences. May play a role in regulation of protein translation by phosphorylating EEF1A1, leading to increase translation efficiency. May also participate in respiratory regulation.</text>
</comment>
<dbReference type="Pfam" id="PF00989">
    <property type="entry name" value="PAS"/>
    <property type="match status" value="1"/>
</dbReference>
<dbReference type="PROSITE" id="PS50011">
    <property type="entry name" value="PROTEIN_KINASE_DOM"/>
    <property type="match status" value="1"/>
</dbReference>
<dbReference type="InterPro" id="IPR011009">
    <property type="entry name" value="Kinase-like_dom_sf"/>
</dbReference>
<keyword evidence="9" id="KW-0677">Repeat</keyword>
<reference evidence="23" key="3">
    <citation type="submission" date="2025-09" db="UniProtKB">
        <authorList>
            <consortium name="Ensembl"/>
        </authorList>
    </citation>
    <scope>IDENTIFICATION</scope>
</reference>
<keyword evidence="6" id="KW-0723">Serine/threonine-protein kinase</keyword>
<dbReference type="GO" id="GO:0045719">
    <property type="term" value="P:negative regulation of glycogen biosynthetic process"/>
    <property type="evidence" value="ECO:0000318"/>
    <property type="project" value="GO_Central"/>
</dbReference>
<evidence type="ECO:0000256" key="17">
    <source>
        <dbReference type="ARBA" id="ARBA00048679"/>
    </source>
</evidence>
<evidence type="ECO:0000313" key="24">
    <source>
        <dbReference type="Proteomes" id="UP000018468"/>
    </source>
</evidence>
<dbReference type="InterPro" id="IPR013767">
    <property type="entry name" value="PAS_fold"/>
</dbReference>
<evidence type="ECO:0000256" key="8">
    <source>
        <dbReference type="ARBA" id="ARBA00022679"/>
    </source>
</evidence>
<dbReference type="GO" id="GO:0005829">
    <property type="term" value="C:cytosol"/>
    <property type="evidence" value="ECO:0000318"/>
    <property type="project" value="GO_Central"/>
</dbReference>
<comment type="similarity">
    <text evidence="3">Belongs to the protein kinase superfamily. CAMK Ser/Thr protein kinase family.</text>
</comment>
<dbReference type="Gene3D" id="3.30.450.20">
    <property type="entry name" value="PAS domain"/>
    <property type="match status" value="2"/>
</dbReference>
<dbReference type="InterPro" id="IPR008271">
    <property type="entry name" value="Ser/Thr_kinase_AS"/>
</dbReference>
<comment type="catalytic activity">
    <reaction evidence="17">
        <text>L-seryl-[protein] + ATP = O-phospho-L-seryl-[protein] + ADP + H(+)</text>
        <dbReference type="Rhea" id="RHEA:17989"/>
        <dbReference type="Rhea" id="RHEA-COMP:9863"/>
        <dbReference type="Rhea" id="RHEA-COMP:11604"/>
        <dbReference type="ChEBI" id="CHEBI:15378"/>
        <dbReference type="ChEBI" id="CHEBI:29999"/>
        <dbReference type="ChEBI" id="CHEBI:30616"/>
        <dbReference type="ChEBI" id="CHEBI:83421"/>
        <dbReference type="ChEBI" id="CHEBI:456216"/>
        <dbReference type="EC" id="2.7.11.1"/>
    </reaction>
</comment>
<feature type="region of interest" description="Disordered" evidence="21">
    <location>
        <begin position="661"/>
        <end position="680"/>
    </location>
</feature>
<dbReference type="InterPro" id="IPR000014">
    <property type="entry name" value="PAS"/>
</dbReference>
<dbReference type="EC" id="2.7.11.1" evidence="4"/>
<feature type="binding site" evidence="20">
    <location>
        <position position="868"/>
    </location>
    <ligand>
        <name>ATP</name>
        <dbReference type="ChEBI" id="CHEBI:30616"/>
    </ligand>
</feature>
<dbReference type="Ensembl" id="ENSLOCT00000007267.1">
    <property type="protein sequence ID" value="ENSLOCP00000007259.1"/>
    <property type="gene ID" value="ENSLOCG00000006009.1"/>
</dbReference>
<evidence type="ECO:0000256" key="2">
    <source>
        <dbReference type="ARBA" id="ARBA00004496"/>
    </source>
</evidence>
<dbReference type="Pfam" id="PF00069">
    <property type="entry name" value="Pkinase"/>
    <property type="match status" value="1"/>
</dbReference>
<dbReference type="PANTHER" id="PTHR24346">
    <property type="entry name" value="MAP/MICROTUBULE AFFINITY-REGULATING KINASE"/>
    <property type="match status" value="1"/>
</dbReference>
<evidence type="ECO:0000256" key="15">
    <source>
        <dbReference type="ARBA" id="ARBA00023242"/>
    </source>
</evidence>
<keyword evidence="7" id="KW-0597">Phosphoprotein</keyword>
<sequence length="1166" mass="128658">MTSRSITGEGLNSFCFNSVAARNIQLSDLSCSRTASGSLSQSEFSNIPSCSLFKHLAREGLSHSALPTFHNPNKAILTVDMTTAEILIANDVACKLFDYSSKDLIGLKLSCLLKKTSQTLEEALGEEHLETNGNLVMVTGKVVDIVSRSGSEIPVSVWAHRLTHEGNRCLVVMEPVQRISAHVSFTQDGWIQSCDSVFSNLYGYAHPEEVIGLSITYLIPSLRIPLHYKQIPKILQIQRLTGMSRDGTTFPLSLKLQSVPDCGEPIEVTEQSTNKDSGQTLQGSGPVYTANVWVFPAVSGLLILHSDGSIHSVNDNFALVLFGYRKTELVGKSITFLMPGFYESLHAVEDGNVALKDESADPCKAAGRTNPLSGSCPIVLSNFPISLEDRPMKTKGPSPLLAGDMALVQQEKQETAAGRTAEIFTGTTARLENEGSAPSTLSSPEVTSTPFTGQDNTAELVDQAAQFVPRSTECNDGGITSVLLKTPSLVEFSQESHTSCPLLSATDNFKATLCHVQLHGSPETPTQDEQRHSKTCGALPNTNQEYPLNYRVSKTAENSSFEVISMGSRSSSGFCETWAGNSGPDRTQDTGTNFGPCLPFQSGSYSLDLEFNGNLITRGLQDLDLSSSLEIPATDLSQTSCATSELLRTPSPYVVESDPEMEGFEKQANSEESGQSGIIMDNPLEGEQRQWALCSDVPCGSPLFSSGEIEDGIMTDPSTSTPKKRLKEEVPSVASDEILEGYFEGNCYHRDGSRLSVQFEICRVELPDGQLLFFVWMMRNHDRAQQEALKRLKLLLSSRDSSSTSLHEASAISLGEVSDDLEESRACEGQFEEEYQPLSAVGKGAYGFVWRARRHADNKEVVVKFIKKSKIVSDCWVDDPDMGRVSQEVAILARLQHPNIIKVVEVFENESFFQMVMEKHGDGLDLFEFIERQPHLDEPLGSYIFRQLVAAVKYLRERGILHRDIKDENIIINTDFHIKLIDFGSAAFLKPGKLFYTFCGTLEYCSPEVLLGNPYEGPELEMWSLGVALYTLLFGENPFCEREETLEAQLRPPYEVSPELHTLMAGLLHPDPRQRITLEELLHSSWICQPINLAEYSWSEVCPDCEGEHRNHYRVATWPFTPILKNVASINILPICQKLAEEEGDNEEGGSLAALETELLKYLMTE</sequence>
<keyword evidence="11" id="KW-0418">Kinase</keyword>
<dbReference type="Bgee" id="ENSLOCG00000006009">
    <property type="expression patterns" value="Expressed in ovary and 8 other cell types or tissues"/>
</dbReference>
<evidence type="ECO:0000256" key="20">
    <source>
        <dbReference type="PROSITE-ProRule" id="PRU10141"/>
    </source>
</evidence>
<evidence type="ECO:0000259" key="22">
    <source>
        <dbReference type="PROSITE" id="PS50011"/>
    </source>
</evidence>
<dbReference type="GO" id="GO:0008289">
    <property type="term" value="F:lipid binding"/>
    <property type="evidence" value="ECO:0007669"/>
    <property type="project" value="UniProtKB-KW"/>
</dbReference>
<evidence type="ECO:0000256" key="11">
    <source>
        <dbReference type="ARBA" id="ARBA00022777"/>
    </source>
</evidence>
<evidence type="ECO:0000256" key="9">
    <source>
        <dbReference type="ARBA" id="ARBA00022737"/>
    </source>
</evidence>
<evidence type="ECO:0000256" key="14">
    <source>
        <dbReference type="ARBA" id="ARBA00023121"/>
    </source>
</evidence>
<evidence type="ECO:0000256" key="13">
    <source>
        <dbReference type="ARBA" id="ARBA00022990"/>
    </source>
</evidence>
<dbReference type="InterPro" id="IPR000719">
    <property type="entry name" value="Prot_kinase_dom"/>
</dbReference>
<evidence type="ECO:0000256" key="4">
    <source>
        <dbReference type="ARBA" id="ARBA00012513"/>
    </source>
</evidence>
<reference evidence="23" key="2">
    <citation type="submission" date="2025-08" db="UniProtKB">
        <authorList>
            <consortium name="Ensembl"/>
        </authorList>
    </citation>
    <scope>IDENTIFICATION</scope>
</reference>
<dbReference type="InterPro" id="IPR035965">
    <property type="entry name" value="PAS-like_dom_sf"/>
</dbReference>
<dbReference type="SUPFAM" id="SSF56112">
    <property type="entry name" value="Protein kinase-like (PK-like)"/>
    <property type="match status" value="1"/>
</dbReference>
<organism evidence="23 24">
    <name type="scientific">Lepisosteus oculatus</name>
    <name type="common">Spotted gar</name>
    <dbReference type="NCBI Taxonomy" id="7918"/>
    <lineage>
        <taxon>Eukaryota</taxon>
        <taxon>Metazoa</taxon>
        <taxon>Chordata</taxon>
        <taxon>Craniata</taxon>
        <taxon>Vertebrata</taxon>
        <taxon>Euteleostomi</taxon>
        <taxon>Actinopterygii</taxon>
        <taxon>Neopterygii</taxon>
        <taxon>Holostei</taxon>
        <taxon>Semionotiformes</taxon>
        <taxon>Lepisosteidae</taxon>
        <taxon>Lepisosteus</taxon>
    </lineage>
</organism>
<evidence type="ECO:0000256" key="3">
    <source>
        <dbReference type="ARBA" id="ARBA00006692"/>
    </source>
</evidence>
<feature type="region of interest" description="Disordered" evidence="21">
    <location>
        <begin position="432"/>
        <end position="451"/>
    </location>
</feature>
<keyword evidence="24" id="KW-1185">Reference proteome</keyword>
<dbReference type="InterPro" id="IPR017441">
    <property type="entry name" value="Protein_kinase_ATP_BS"/>
</dbReference>
<keyword evidence="13" id="KW-0007">Acetylation</keyword>
<comment type="catalytic activity">
    <reaction evidence="16">
        <text>L-threonyl-[protein] + ATP = O-phospho-L-threonyl-[protein] + ADP + H(+)</text>
        <dbReference type="Rhea" id="RHEA:46608"/>
        <dbReference type="Rhea" id="RHEA-COMP:11060"/>
        <dbReference type="Rhea" id="RHEA-COMP:11605"/>
        <dbReference type="ChEBI" id="CHEBI:15378"/>
        <dbReference type="ChEBI" id="CHEBI:30013"/>
        <dbReference type="ChEBI" id="CHEBI:30616"/>
        <dbReference type="ChEBI" id="CHEBI:61977"/>
        <dbReference type="ChEBI" id="CHEBI:456216"/>
        <dbReference type="EC" id="2.7.11.1"/>
    </reaction>
</comment>
<dbReference type="EMBL" id="AHAT01015220">
    <property type="status" value="NOT_ANNOTATED_CDS"/>
    <property type="molecule type" value="Genomic_DNA"/>
</dbReference>
<dbReference type="Gene3D" id="3.30.200.20">
    <property type="entry name" value="Phosphorylase Kinase, domain 1"/>
    <property type="match status" value="1"/>
</dbReference>
<dbReference type="HOGENOM" id="CLU_006086_0_0_1"/>
<evidence type="ECO:0000256" key="19">
    <source>
        <dbReference type="ARBA" id="ARBA00071822"/>
    </source>
</evidence>
<evidence type="ECO:0000256" key="18">
    <source>
        <dbReference type="ARBA" id="ARBA00053825"/>
    </source>
</evidence>
<dbReference type="OMA" id="AFIDHHP"/>
<dbReference type="FunFam" id="3.30.450.20:FF:000059">
    <property type="entry name" value="PAS domain containing serine/threonine kinase"/>
    <property type="match status" value="1"/>
</dbReference>
<dbReference type="SMART" id="SM00091">
    <property type="entry name" value="PAS"/>
    <property type="match status" value="3"/>
</dbReference>
<protein>
    <recommendedName>
        <fullName evidence="19">PAS domain-containing serine/threonine-protein kinase</fullName>
        <ecNumber evidence="4">2.7.11.1</ecNumber>
    </recommendedName>
</protein>
<name>W5MFV0_LEPOC</name>
<dbReference type="eggNOG" id="KOG1152">
    <property type="taxonomic scope" value="Eukaryota"/>
</dbReference>
<evidence type="ECO:0000256" key="1">
    <source>
        <dbReference type="ARBA" id="ARBA00004123"/>
    </source>
</evidence>